<dbReference type="EMBL" id="JABFUD020000002">
    <property type="protein sequence ID" value="KAI5082951.1"/>
    <property type="molecule type" value="Genomic_DNA"/>
</dbReference>
<sequence length="96" mass="10373">MRKQTNGTLPLQKQRACWFPLLINSCAFRAAAFHGISNKASVAAVVTPPSRSKSTSSMSPQARRSSSAARSGKDDSGDGRKRGSHSPAPEWQGWSW</sequence>
<dbReference type="Proteomes" id="UP000886520">
    <property type="component" value="Chromosome 3"/>
</dbReference>
<protein>
    <submittedName>
        <fullName evidence="2">Uncharacterized protein</fullName>
    </submittedName>
</protein>
<proteinExistence type="predicted"/>
<name>A0A9D4VAK1_ADICA</name>
<organism evidence="2 3">
    <name type="scientific">Adiantum capillus-veneris</name>
    <name type="common">Maidenhair fern</name>
    <dbReference type="NCBI Taxonomy" id="13818"/>
    <lineage>
        <taxon>Eukaryota</taxon>
        <taxon>Viridiplantae</taxon>
        <taxon>Streptophyta</taxon>
        <taxon>Embryophyta</taxon>
        <taxon>Tracheophyta</taxon>
        <taxon>Polypodiopsida</taxon>
        <taxon>Polypodiidae</taxon>
        <taxon>Polypodiales</taxon>
        <taxon>Pteridineae</taxon>
        <taxon>Pteridaceae</taxon>
        <taxon>Vittarioideae</taxon>
        <taxon>Adiantum</taxon>
    </lineage>
</organism>
<evidence type="ECO:0000256" key="1">
    <source>
        <dbReference type="SAM" id="MobiDB-lite"/>
    </source>
</evidence>
<evidence type="ECO:0000313" key="3">
    <source>
        <dbReference type="Proteomes" id="UP000886520"/>
    </source>
</evidence>
<feature type="compositionally biased region" description="Low complexity" evidence="1">
    <location>
        <begin position="48"/>
        <end position="70"/>
    </location>
</feature>
<evidence type="ECO:0000313" key="2">
    <source>
        <dbReference type="EMBL" id="KAI5082951.1"/>
    </source>
</evidence>
<comment type="caution">
    <text evidence="2">The sequence shown here is derived from an EMBL/GenBank/DDBJ whole genome shotgun (WGS) entry which is preliminary data.</text>
</comment>
<accession>A0A9D4VAK1</accession>
<feature type="region of interest" description="Disordered" evidence="1">
    <location>
        <begin position="44"/>
        <end position="96"/>
    </location>
</feature>
<feature type="compositionally biased region" description="Basic and acidic residues" evidence="1">
    <location>
        <begin position="71"/>
        <end position="81"/>
    </location>
</feature>
<gene>
    <name evidence="2" type="ORF">GOP47_0002694</name>
</gene>
<dbReference type="AlphaFoldDB" id="A0A9D4VAK1"/>
<keyword evidence="3" id="KW-1185">Reference proteome</keyword>
<reference evidence="2" key="1">
    <citation type="submission" date="2021-01" db="EMBL/GenBank/DDBJ databases">
        <title>Adiantum capillus-veneris genome.</title>
        <authorList>
            <person name="Fang Y."/>
            <person name="Liao Q."/>
        </authorList>
    </citation>
    <scope>NUCLEOTIDE SEQUENCE</scope>
    <source>
        <strain evidence="2">H3</strain>
        <tissue evidence="2">Leaf</tissue>
    </source>
</reference>